<dbReference type="Gene3D" id="1.10.510.10">
    <property type="entry name" value="Transferase(Phosphotransferase) domain 1"/>
    <property type="match status" value="1"/>
</dbReference>
<protein>
    <recommendedName>
        <fullName evidence="1">non-specific serine/threonine protein kinase</fullName>
        <ecNumber evidence="1">2.7.11.1</ecNumber>
    </recommendedName>
</protein>
<dbReference type="RefSeq" id="WP_248010517.1">
    <property type="nucleotide sequence ID" value="NZ_JAJHVV010000015.1"/>
</dbReference>
<dbReference type="SMART" id="SM00332">
    <property type="entry name" value="PP2Cc"/>
    <property type="match status" value="1"/>
</dbReference>
<proteinExistence type="predicted"/>
<dbReference type="GO" id="GO:0005524">
    <property type="term" value="F:ATP binding"/>
    <property type="evidence" value="ECO:0007669"/>
    <property type="project" value="UniProtKB-KW"/>
</dbReference>
<dbReference type="InterPro" id="IPR036457">
    <property type="entry name" value="PPM-type-like_dom_sf"/>
</dbReference>
<comment type="catalytic activity">
    <reaction evidence="8">
        <text>L-seryl-[protein] + ATP = O-phospho-L-seryl-[protein] + ADP + H(+)</text>
        <dbReference type="Rhea" id="RHEA:17989"/>
        <dbReference type="Rhea" id="RHEA-COMP:9863"/>
        <dbReference type="Rhea" id="RHEA-COMP:11604"/>
        <dbReference type="ChEBI" id="CHEBI:15378"/>
        <dbReference type="ChEBI" id="CHEBI:29999"/>
        <dbReference type="ChEBI" id="CHEBI:30616"/>
        <dbReference type="ChEBI" id="CHEBI:83421"/>
        <dbReference type="ChEBI" id="CHEBI:456216"/>
        <dbReference type="EC" id="2.7.11.1"/>
    </reaction>
</comment>
<dbReference type="CDD" id="cd00143">
    <property type="entry name" value="PP2Cc"/>
    <property type="match status" value="1"/>
</dbReference>
<dbReference type="EC" id="2.7.11.1" evidence="1"/>
<keyword evidence="9" id="KW-1133">Transmembrane helix</keyword>
<dbReference type="Pfam" id="PF00069">
    <property type="entry name" value="Pkinase"/>
    <property type="match status" value="1"/>
</dbReference>
<gene>
    <name evidence="12" type="ORF">KP803_19500</name>
</gene>
<dbReference type="SUPFAM" id="SSF56112">
    <property type="entry name" value="Protein kinase-like (PK-like)"/>
    <property type="match status" value="1"/>
</dbReference>
<evidence type="ECO:0000313" key="12">
    <source>
        <dbReference type="EMBL" id="MCK6265449.1"/>
    </source>
</evidence>
<keyword evidence="9" id="KW-0472">Membrane</keyword>
<comment type="catalytic activity">
    <reaction evidence="7">
        <text>L-threonyl-[protein] + ATP = O-phospho-L-threonyl-[protein] + ADP + H(+)</text>
        <dbReference type="Rhea" id="RHEA:46608"/>
        <dbReference type="Rhea" id="RHEA-COMP:11060"/>
        <dbReference type="Rhea" id="RHEA-COMP:11605"/>
        <dbReference type="ChEBI" id="CHEBI:15378"/>
        <dbReference type="ChEBI" id="CHEBI:30013"/>
        <dbReference type="ChEBI" id="CHEBI:30616"/>
        <dbReference type="ChEBI" id="CHEBI:61977"/>
        <dbReference type="ChEBI" id="CHEBI:456216"/>
        <dbReference type="EC" id="2.7.11.1"/>
    </reaction>
</comment>
<keyword evidence="5 12" id="KW-0418">Kinase</keyword>
<keyword evidence="3" id="KW-0808">Transferase</keyword>
<evidence type="ECO:0000259" key="10">
    <source>
        <dbReference type="PROSITE" id="PS50011"/>
    </source>
</evidence>
<reference evidence="12" key="1">
    <citation type="submission" date="2021-11" db="EMBL/GenBank/DDBJ databases">
        <title>Vibrio ZSDE26 sp. nov. and Vibrio ZSDZ34 sp. nov., isolated from coastal seawater in Qingdao.</title>
        <authorList>
            <person name="Zhang P."/>
        </authorList>
    </citation>
    <scope>NUCLEOTIDE SEQUENCE</scope>
    <source>
        <strain evidence="12">ZSDE26</strain>
    </source>
</reference>
<sequence length="583" mass="66069">MGINNIKTKASLCVEFGGTSLTGLRDENQDAFLVKSPTLPSELEHKGIVACIADGVSCSEQGQKASHTATMQFITDYYATPDTWSVKHSASKIVSALNSWLFSQGQKQSLNHNGLVTTLSTIVFKSNTAHLFHIGDSRIYRLRDGKLRMLTRDHQRTNFGKGSYLTRALGIDNQLEVDYQTVTLQVNDRFLLTTDGVHDFLSQSEFHQLAQSKLSSREAISNDFCQQALANSSHDNLSCLIIDIKQLPEQSLFEHQKLLLKKAIPPAMRVNNKIDNFIVDRVLYSGPRSHVYLVHDEKTYQTFVLKAPSLNYVDDHDVLSQFANEYWVGCQLNNERIMQVFPTPIHSKFCYQLCEHIDGITLRQWMYDNPAPSIDTVRALVSEMIKAIRVLQRAEMVHRDLKPENIMILNDGNIKLIDFGSIKVSSLEDGSTTAKESIPLGDVNYAATEYIENGTSSLSSDLFSIAVIGYEMLCGKRPYKAINGQTVQSARHHDWRYQTLRTHRQEIPIWFDLSLQKACHPSPSHRYQVLSEFVHDLYTPNPKLLKAAQLQPLIKRNPTLFWKGAAIFFVLLSAIEFFLLLDR</sequence>
<dbReference type="PANTHER" id="PTHR24356:SF1">
    <property type="entry name" value="SERINE_THREONINE-PROTEIN KINASE GREATWALL"/>
    <property type="match status" value="1"/>
</dbReference>
<keyword evidence="13" id="KW-1185">Reference proteome</keyword>
<dbReference type="PROSITE" id="PS51746">
    <property type="entry name" value="PPM_2"/>
    <property type="match status" value="1"/>
</dbReference>
<dbReference type="PROSITE" id="PS00108">
    <property type="entry name" value="PROTEIN_KINASE_ST"/>
    <property type="match status" value="1"/>
</dbReference>
<dbReference type="AlphaFoldDB" id="A0A9X1XTT9"/>
<dbReference type="Proteomes" id="UP001139559">
    <property type="component" value="Unassembled WGS sequence"/>
</dbReference>
<dbReference type="InterPro" id="IPR008271">
    <property type="entry name" value="Ser/Thr_kinase_AS"/>
</dbReference>
<dbReference type="InterPro" id="IPR001932">
    <property type="entry name" value="PPM-type_phosphatase-like_dom"/>
</dbReference>
<name>A0A9X1XTT9_9VIBR</name>
<dbReference type="PANTHER" id="PTHR24356">
    <property type="entry name" value="SERINE/THREONINE-PROTEIN KINASE"/>
    <property type="match status" value="1"/>
</dbReference>
<dbReference type="CDD" id="cd14014">
    <property type="entry name" value="STKc_PknB_like"/>
    <property type="match status" value="1"/>
</dbReference>
<dbReference type="InterPro" id="IPR050236">
    <property type="entry name" value="Ser_Thr_kinase_AGC"/>
</dbReference>
<evidence type="ECO:0000256" key="9">
    <source>
        <dbReference type="SAM" id="Phobius"/>
    </source>
</evidence>
<feature type="transmembrane region" description="Helical" evidence="9">
    <location>
        <begin position="560"/>
        <end position="581"/>
    </location>
</feature>
<comment type="caution">
    <text evidence="12">The sequence shown here is derived from an EMBL/GenBank/DDBJ whole genome shotgun (WGS) entry which is preliminary data.</text>
</comment>
<evidence type="ECO:0000256" key="2">
    <source>
        <dbReference type="ARBA" id="ARBA00022527"/>
    </source>
</evidence>
<dbReference type="SMART" id="SM00220">
    <property type="entry name" value="S_TKc"/>
    <property type="match status" value="1"/>
</dbReference>
<dbReference type="GO" id="GO:0004674">
    <property type="term" value="F:protein serine/threonine kinase activity"/>
    <property type="evidence" value="ECO:0007669"/>
    <property type="project" value="UniProtKB-KW"/>
</dbReference>
<keyword evidence="4" id="KW-0547">Nucleotide-binding</keyword>
<keyword evidence="9" id="KW-0812">Transmembrane</keyword>
<organism evidence="12 13">
    <name type="scientific">Vibrio amylolyticus</name>
    <dbReference type="NCBI Taxonomy" id="2847292"/>
    <lineage>
        <taxon>Bacteria</taxon>
        <taxon>Pseudomonadati</taxon>
        <taxon>Pseudomonadota</taxon>
        <taxon>Gammaproteobacteria</taxon>
        <taxon>Vibrionales</taxon>
        <taxon>Vibrionaceae</taxon>
        <taxon>Vibrio</taxon>
    </lineage>
</organism>
<dbReference type="PROSITE" id="PS50011">
    <property type="entry name" value="PROTEIN_KINASE_DOM"/>
    <property type="match status" value="1"/>
</dbReference>
<evidence type="ECO:0000313" key="13">
    <source>
        <dbReference type="Proteomes" id="UP001139559"/>
    </source>
</evidence>
<evidence type="ECO:0000259" key="11">
    <source>
        <dbReference type="PROSITE" id="PS51746"/>
    </source>
</evidence>
<dbReference type="SMART" id="SM00331">
    <property type="entry name" value="PP2C_SIG"/>
    <property type="match status" value="1"/>
</dbReference>
<dbReference type="InterPro" id="IPR011009">
    <property type="entry name" value="Kinase-like_dom_sf"/>
</dbReference>
<evidence type="ECO:0000256" key="4">
    <source>
        <dbReference type="ARBA" id="ARBA00022741"/>
    </source>
</evidence>
<keyword evidence="6" id="KW-0067">ATP-binding</keyword>
<evidence type="ECO:0000256" key="7">
    <source>
        <dbReference type="ARBA" id="ARBA00047899"/>
    </source>
</evidence>
<dbReference type="InterPro" id="IPR000719">
    <property type="entry name" value="Prot_kinase_dom"/>
</dbReference>
<accession>A0A9X1XTT9</accession>
<dbReference type="EMBL" id="JAJHVV010000015">
    <property type="protein sequence ID" value="MCK6265449.1"/>
    <property type="molecule type" value="Genomic_DNA"/>
</dbReference>
<feature type="domain" description="PPM-type phosphatase" evidence="11">
    <location>
        <begin position="15"/>
        <end position="244"/>
    </location>
</feature>
<evidence type="ECO:0000256" key="6">
    <source>
        <dbReference type="ARBA" id="ARBA00022840"/>
    </source>
</evidence>
<evidence type="ECO:0000256" key="5">
    <source>
        <dbReference type="ARBA" id="ARBA00022777"/>
    </source>
</evidence>
<dbReference type="Pfam" id="PF13672">
    <property type="entry name" value="PP2C_2"/>
    <property type="match status" value="1"/>
</dbReference>
<keyword evidence="2" id="KW-0723">Serine/threonine-protein kinase</keyword>
<evidence type="ECO:0000256" key="1">
    <source>
        <dbReference type="ARBA" id="ARBA00012513"/>
    </source>
</evidence>
<dbReference type="Gene3D" id="3.60.40.10">
    <property type="entry name" value="PPM-type phosphatase domain"/>
    <property type="match status" value="1"/>
</dbReference>
<dbReference type="SUPFAM" id="SSF81606">
    <property type="entry name" value="PP2C-like"/>
    <property type="match status" value="1"/>
</dbReference>
<evidence type="ECO:0000256" key="8">
    <source>
        <dbReference type="ARBA" id="ARBA00048679"/>
    </source>
</evidence>
<feature type="domain" description="Protein kinase" evidence="10">
    <location>
        <begin position="277"/>
        <end position="538"/>
    </location>
</feature>
<evidence type="ECO:0000256" key="3">
    <source>
        <dbReference type="ARBA" id="ARBA00022679"/>
    </source>
</evidence>